<dbReference type="PANTHER" id="PTHR12385">
    <property type="entry name" value="CHOLINE TRANSPORTER-LIKE (SLC FAMILY 44)"/>
    <property type="match status" value="1"/>
</dbReference>
<evidence type="ECO:0000313" key="9">
    <source>
        <dbReference type="Proteomes" id="UP001558652"/>
    </source>
</evidence>
<keyword evidence="5 7" id="KW-0472">Membrane</keyword>
<name>A0ABD0Z9N2_9HEMI</name>
<dbReference type="EMBL" id="JBFDAA010000006">
    <property type="protein sequence ID" value="KAL1132044.1"/>
    <property type="molecule type" value="Genomic_DNA"/>
</dbReference>
<gene>
    <name evidence="8" type="ORF">AAG570_011652</name>
</gene>
<feature type="transmembrane region" description="Helical" evidence="7">
    <location>
        <begin position="102"/>
        <end position="124"/>
    </location>
</feature>
<dbReference type="GO" id="GO:0022857">
    <property type="term" value="F:transmembrane transporter activity"/>
    <property type="evidence" value="ECO:0007669"/>
    <property type="project" value="UniProtKB-UniRule"/>
</dbReference>
<dbReference type="Proteomes" id="UP001558652">
    <property type="component" value="Unassembled WGS sequence"/>
</dbReference>
<dbReference type="AlphaFoldDB" id="A0ABD0Z9N2"/>
<protein>
    <recommendedName>
        <fullName evidence="7">Choline transporter-like protein</fullName>
    </recommendedName>
</protein>
<feature type="transmembrane region" description="Helical" evidence="7">
    <location>
        <begin position="153"/>
        <end position="173"/>
    </location>
</feature>
<keyword evidence="3 7" id="KW-0812">Transmembrane</keyword>
<comment type="function">
    <text evidence="7">Choline transporter.</text>
</comment>
<reference evidence="8 9" key="1">
    <citation type="submission" date="2024-07" db="EMBL/GenBank/DDBJ databases">
        <title>Chromosome-level genome assembly of the water stick insect Ranatra chinensis (Heteroptera: Nepidae).</title>
        <authorList>
            <person name="Liu X."/>
        </authorList>
    </citation>
    <scope>NUCLEOTIDE SEQUENCE [LARGE SCALE GENOMIC DNA]</scope>
    <source>
        <strain evidence="8">Cailab_2021Rc</strain>
        <tissue evidence="8">Muscle</tissue>
    </source>
</reference>
<comment type="caution">
    <text evidence="8">The sequence shown here is derived from an EMBL/GenBank/DDBJ whole genome shotgun (WGS) entry which is preliminary data.</text>
</comment>
<organism evidence="8 9">
    <name type="scientific">Ranatra chinensis</name>
    <dbReference type="NCBI Taxonomy" id="642074"/>
    <lineage>
        <taxon>Eukaryota</taxon>
        <taxon>Metazoa</taxon>
        <taxon>Ecdysozoa</taxon>
        <taxon>Arthropoda</taxon>
        <taxon>Hexapoda</taxon>
        <taxon>Insecta</taxon>
        <taxon>Pterygota</taxon>
        <taxon>Neoptera</taxon>
        <taxon>Paraneoptera</taxon>
        <taxon>Hemiptera</taxon>
        <taxon>Heteroptera</taxon>
        <taxon>Panheteroptera</taxon>
        <taxon>Nepomorpha</taxon>
        <taxon>Nepidae</taxon>
        <taxon>Ranatrinae</taxon>
        <taxon>Ranatra</taxon>
    </lineage>
</organism>
<comment type="subcellular location">
    <subcellularLocation>
        <location evidence="7">Cell membrane</location>
        <topology evidence="7">Multi-pass membrane protein</topology>
    </subcellularLocation>
    <subcellularLocation>
        <location evidence="1">Membrane</location>
        <topology evidence="1">Multi-pass membrane protein</topology>
    </subcellularLocation>
</comment>
<dbReference type="GO" id="GO:0005886">
    <property type="term" value="C:plasma membrane"/>
    <property type="evidence" value="ECO:0007669"/>
    <property type="project" value="UniProtKB-SubCell"/>
</dbReference>
<dbReference type="InterPro" id="IPR007603">
    <property type="entry name" value="Choline_transptr-like"/>
</dbReference>
<evidence type="ECO:0000256" key="7">
    <source>
        <dbReference type="RuleBase" id="RU368066"/>
    </source>
</evidence>
<evidence type="ECO:0000313" key="8">
    <source>
        <dbReference type="EMBL" id="KAL1132044.1"/>
    </source>
</evidence>
<feature type="transmembrane region" description="Helical" evidence="7">
    <location>
        <begin position="427"/>
        <end position="449"/>
    </location>
</feature>
<keyword evidence="4 7" id="KW-1133">Transmembrane helix</keyword>
<sequence length="493" mass="56442">MSQLFYSFQFGVHLIQDINVTWPYIVGALVISVVICLIVIILLRWIAGVVVWLVLLLILVLLGVGAYFSYKRYEYISKFGPIETNSRMLQGQWDEFVNRKELWMFLTILASAVGIILLLIIIFLRKRICIAITLIEEGSKAVGSVMSTLMFPIFPWIFQCLVLVWAISIGLYLSSMGNPIFKVHDINGSSCECTGQYKNLKNGDMCESNLFDDLCHTGSSSCTTAGCRFYGREVTWLTVILQLVNAFGAFWGVWFVSGLSDMVLAATFATWYWTFHKRNVPFFTLTEAFMRTVTYHLGTVAFGSLIIAICSFIRAMIEYTERKIKKYENTCIKVIFCCCRCFFWCLEKFLRFISKNAYIMCAIHGKNFCLSARDAFSLLMRNVIRVVVVDKVTDFLFFIGKIVVTAIVVAGSYFFFIRNESIHINYIWLPLVIIAAGTYIVTCIFFGVYSMAVDTLFLCFLEDCERNDGSPQKPYYMSKNLMKVLGKHNRKVR</sequence>
<feature type="transmembrane region" description="Helical" evidence="7">
    <location>
        <begin position="395"/>
        <end position="415"/>
    </location>
</feature>
<proteinExistence type="inferred from homology"/>
<evidence type="ECO:0000256" key="4">
    <source>
        <dbReference type="ARBA" id="ARBA00022989"/>
    </source>
</evidence>
<dbReference type="Pfam" id="PF04515">
    <property type="entry name" value="Choline_transpo"/>
    <property type="match status" value="1"/>
</dbReference>
<evidence type="ECO:0000256" key="5">
    <source>
        <dbReference type="ARBA" id="ARBA00023136"/>
    </source>
</evidence>
<dbReference type="PANTHER" id="PTHR12385:SF14">
    <property type="entry name" value="CHOLINE TRANSPORTER-LIKE 2"/>
    <property type="match status" value="1"/>
</dbReference>
<evidence type="ECO:0000256" key="2">
    <source>
        <dbReference type="ARBA" id="ARBA00007168"/>
    </source>
</evidence>
<evidence type="ECO:0000256" key="3">
    <source>
        <dbReference type="ARBA" id="ARBA00022692"/>
    </source>
</evidence>
<feature type="transmembrane region" description="Helical" evidence="7">
    <location>
        <begin position="21"/>
        <end position="43"/>
    </location>
</feature>
<evidence type="ECO:0000256" key="6">
    <source>
        <dbReference type="ARBA" id="ARBA00023180"/>
    </source>
</evidence>
<feature type="transmembrane region" description="Helical" evidence="7">
    <location>
        <begin position="249"/>
        <end position="273"/>
    </location>
</feature>
<keyword evidence="6" id="KW-0325">Glycoprotein</keyword>
<keyword evidence="9" id="KW-1185">Reference proteome</keyword>
<feature type="transmembrane region" description="Helical" evidence="7">
    <location>
        <begin position="49"/>
        <end position="70"/>
    </location>
</feature>
<accession>A0ABD0Z9N2</accession>
<feature type="transmembrane region" description="Helical" evidence="7">
    <location>
        <begin position="293"/>
        <end position="317"/>
    </location>
</feature>
<comment type="similarity">
    <text evidence="2 7">Belongs to the CTL (choline transporter-like) family.</text>
</comment>
<evidence type="ECO:0000256" key="1">
    <source>
        <dbReference type="ARBA" id="ARBA00004141"/>
    </source>
</evidence>